<dbReference type="Proteomes" id="UP000477750">
    <property type="component" value="Unassembled WGS sequence"/>
</dbReference>
<accession>A0A6L5G4J2</accession>
<sequence length="388" mass="41671">MPMDRETQLRLVNLRDDAGVLSLYVNADPRQEGSTPPWKNRLDQGLKKLLEAVENGTRPLLGRRLEELKLDLEALVRPGSPGIGRALFVALSTGDTYRVEMQTPLTDRVALAPRSHIAPMFGAWAEGSPVGVAVVDGKGMRLLDSRFGKCEEVSGLGFELDTDEWRVMKGPAAVRSAYGSRDGYISSNQQDLFDYRVAEHLQKFLAAAHSTLEEHVATYGWELLVVTGEPELVEAASKSLRNGVKAEVVPSKLVLSQSTPAQIQQALAPEIAAARRARDERLASDFAEAPPKAAIGSEEVLDALQAGRVDRLLIERDSAWNGQRIPAGAVLADAVAPGEPEVATAISEAQLGEAMIEMALASDARVSILSAGVDLGEKAGGVGAILRW</sequence>
<name>A0A6L5G4J2_9ACTN</name>
<evidence type="ECO:0000313" key="1">
    <source>
        <dbReference type="EMBL" id="MQM24542.1"/>
    </source>
</evidence>
<comment type="caution">
    <text evidence="1">The sequence shown here is derived from an EMBL/GenBank/DDBJ whole genome shotgun (WGS) entry which is preliminary data.</text>
</comment>
<reference evidence="1 2" key="1">
    <citation type="submission" date="2019-10" db="EMBL/GenBank/DDBJ databases">
        <title>Glycomyces albidus sp. nov., a novel actinomycete isolated from rhizosphere soil of wheat (Triticum aestivum L.).</title>
        <authorList>
            <person name="Qian L."/>
        </authorList>
    </citation>
    <scope>NUCLEOTIDE SEQUENCE [LARGE SCALE GENOMIC DNA]</scope>
    <source>
        <strain evidence="1 2">NEAU-7082</strain>
    </source>
</reference>
<dbReference type="RefSeq" id="WP_153023700.1">
    <property type="nucleotide sequence ID" value="NZ_WIAO01000002.1"/>
</dbReference>
<dbReference type="SUPFAM" id="SSF55315">
    <property type="entry name" value="L30e-like"/>
    <property type="match status" value="1"/>
</dbReference>
<gene>
    <name evidence="1" type="ORF">GFD30_02940</name>
</gene>
<protein>
    <recommendedName>
        <fullName evidence="3">eRF1 domain-containing protein</fullName>
    </recommendedName>
</protein>
<proteinExistence type="predicted"/>
<dbReference type="InterPro" id="IPR029064">
    <property type="entry name" value="Ribosomal_eL30-like_sf"/>
</dbReference>
<dbReference type="Gene3D" id="3.30.1330.30">
    <property type="match status" value="1"/>
</dbReference>
<keyword evidence="2" id="KW-1185">Reference proteome</keyword>
<dbReference type="EMBL" id="WIAO01000002">
    <property type="protein sequence ID" value="MQM24542.1"/>
    <property type="molecule type" value="Genomic_DNA"/>
</dbReference>
<dbReference type="Pfam" id="PF18854">
    <property type="entry name" value="baeRF_family10"/>
    <property type="match status" value="1"/>
</dbReference>
<dbReference type="InterPro" id="IPR041202">
    <property type="entry name" value="BaeRF_family10"/>
</dbReference>
<evidence type="ECO:0000313" key="2">
    <source>
        <dbReference type="Proteomes" id="UP000477750"/>
    </source>
</evidence>
<dbReference type="AlphaFoldDB" id="A0A6L5G4J2"/>
<organism evidence="1 2">
    <name type="scientific">Glycomyces albidus</name>
    <dbReference type="NCBI Taxonomy" id="2656774"/>
    <lineage>
        <taxon>Bacteria</taxon>
        <taxon>Bacillati</taxon>
        <taxon>Actinomycetota</taxon>
        <taxon>Actinomycetes</taxon>
        <taxon>Glycomycetales</taxon>
        <taxon>Glycomycetaceae</taxon>
        <taxon>Glycomyces</taxon>
    </lineage>
</organism>
<evidence type="ECO:0008006" key="3">
    <source>
        <dbReference type="Google" id="ProtNLM"/>
    </source>
</evidence>